<gene>
    <name evidence="1" type="ORF">RchiOBHm_Chr5g0000861</name>
</gene>
<dbReference type="Proteomes" id="UP000238479">
    <property type="component" value="Chromosome 5"/>
</dbReference>
<dbReference type="Gramene" id="PRQ28237">
    <property type="protein sequence ID" value="PRQ28237"/>
    <property type="gene ID" value="RchiOBHm_Chr5g0000861"/>
</dbReference>
<protein>
    <submittedName>
        <fullName evidence="1">Uncharacterized protein</fullName>
    </submittedName>
</protein>
<comment type="caution">
    <text evidence="1">The sequence shown here is derived from an EMBL/GenBank/DDBJ whole genome shotgun (WGS) entry which is preliminary data.</text>
</comment>
<dbReference type="EMBL" id="PDCK01000043">
    <property type="protein sequence ID" value="PRQ28237.1"/>
    <property type="molecule type" value="Genomic_DNA"/>
</dbReference>
<accession>A0A2P6Q239</accession>
<reference evidence="1 2" key="1">
    <citation type="journal article" date="2018" name="Nat. Genet.">
        <title>The Rosa genome provides new insights in the design of modern roses.</title>
        <authorList>
            <person name="Bendahmane M."/>
        </authorList>
    </citation>
    <scope>NUCLEOTIDE SEQUENCE [LARGE SCALE GENOMIC DNA]</scope>
    <source>
        <strain evidence="2">cv. Old Blush</strain>
    </source>
</reference>
<organism evidence="1 2">
    <name type="scientific">Rosa chinensis</name>
    <name type="common">China rose</name>
    <dbReference type="NCBI Taxonomy" id="74649"/>
    <lineage>
        <taxon>Eukaryota</taxon>
        <taxon>Viridiplantae</taxon>
        <taxon>Streptophyta</taxon>
        <taxon>Embryophyta</taxon>
        <taxon>Tracheophyta</taxon>
        <taxon>Spermatophyta</taxon>
        <taxon>Magnoliopsida</taxon>
        <taxon>eudicotyledons</taxon>
        <taxon>Gunneridae</taxon>
        <taxon>Pentapetalae</taxon>
        <taxon>rosids</taxon>
        <taxon>fabids</taxon>
        <taxon>Rosales</taxon>
        <taxon>Rosaceae</taxon>
        <taxon>Rosoideae</taxon>
        <taxon>Rosoideae incertae sedis</taxon>
        <taxon>Rosa</taxon>
    </lineage>
</organism>
<keyword evidence="2" id="KW-1185">Reference proteome</keyword>
<name>A0A2P6Q239_ROSCH</name>
<proteinExistence type="predicted"/>
<sequence length="63" mass="6957">MQAHISFIVSTASSHQYSTAFLVSAQSFGFQDGAILPQNLILHSQIELSPGKKRILSRPTMRL</sequence>
<dbReference type="AlphaFoldDB" id="A0A2P6Q239"/>
<evidence type="ECO:0000313" key="2">
    <source>
        <dbReference type="Proteomes" id="UP000238479"/>
    </source>
</evidence>
<evidence type="ECO:0000313" key="1">
    <source>
        <dbReference type="EMBL" id="PRQ28237.1"/>
    </source>
</evidence>